<evidence type="ECO:0000313" key="3">
    <source>
        <dbReference type="Proteomes" id="UP001487740"/>
    </source>
</evidence>
<keyword evidence="3" id="KW-1185">Reference proteome</keyword>
<name>A0AAW0UVD6_SCYPA</name>
<evidence type="ECO:0000256" key="1">
    <source>
        <dbReference type="SAM" id="MobiDB-lite"/>
    </source>
</evidence>
<dbReference type="AlphaFoldDB" id="A0AAW0UVD6"/>
<gene>
    <name evidence="2" type="ORF">O3P69_000583</name>
</gene>
<dbReference type="Proteomes" id="UP001487740">
    <property type="component" value="Unassembled WGS sequence"/>
</dbReference>
<comment type="caution">
    <text evidence="2">The sequence shown here is derived from an EMBL/GenBank/DDBJ whole genome shotgun (WGS) entry which is preliminary data.</text>
</comment>
<dbReference type="EMBL" id="JARAKH010000007">
    <property type="protein sequence ID" value="KAK8402272.1"/>
    <property type="molecule type" value="Genomic_DNA"/>
</dbReference>
<reference evidence="2 3" key="1">
    <citation type="submission" date="2023-03" db="EMBL/GenBank/DDBJ databases">
        <title>High-quality genome of Scylla paramamosain provides insights in environmental adaptation.</title>
        <authorList>
            <person name="Zhang L."/>
        </authorList>
    </citation>
    <scope>NUCLEOTIDE SEQUENCE [LARGE SCALE GENOMIC DNA]</scope>
    <source>
        <strain evidence="2">LZ_2023a</strain>
        <tissue evidence="2">Muscle</tissue>
    </source>
</reference>
<feature type="region of interest" description="Disordered" evidence="1">
    <location>
        <begin position="202"/>
        <end position="223"/>
    </location>
</feature>
<proteinExistence type="predicted"/>
<organism evidence="2 3">
    <name type="scientific">Scylla paramamosain</name>
    <name type="common">Mud crab</name>
    <dbReference type="NCBI Taxonomy" id="85552"/>
    <lineage>
        <taxon>Eukaryota</taxon>
        <taxon>Metazoa</taxon>
        <taxon>Ecdysozoa</taxon>
        <taxon>Arthropoda</taxon>
        <taxon>Crustacea</taxon>
        <taxon>Multicrustacea</taxon>
        <taxon>Malacostraca</taxon>
        <taxon>Eumalacostraca</taxon>
        <taxon>Eucarida</taxon>
        <taxon>Decapoda</taxon>
        <taxon>Pleocyemata</taxon>
        <taxon>Brachyura</taxon>
        <taxon>Eubrachyura</taxon>
        <taxon>Portunoidea</taxon>
        <taxon>Portunidae</taxon>
        <taxon>Portuninae</taxon>
        <taxon>Scylla</taxon>
    </lineage>
</organism>
<evidence type="ECO:0000313" key="2">
    <source>
        <dbReference type="EMBL" id="KAK8402272.1"/>
    </source>
</evidence>
<protein>
    <submittedName>
        <fullName evidence="2">Uncharacterized protein</fullName>
    </submittedName>
</protein>
<sequence>MLALIPLPEIPSVVNAIMSACRVRARDARRQPALLAATPEASQGEHGGFLRWEKQHTPSRFNEQRCHASHRPHAARLECKGLVGGACWRLAVPPARAERRVAATIPVEHDPPSSTSQRDLTHPCDSRGTLAPLPLVTTPSPITHRLCQGQAKKSEVVIFSSGLSANTSQIILIDILTKNRCSVAGATHTFLNRRATACVGTPASLQPRSPGHWTPGSSGHTYEDIEVSSRRGSWRDSIANISEDHRPPDRDGSWGTVAMMPPLPHSPVPRRDSDVAGAYWALPSQRSALEGSGVRKVSARVEQVSEREEERRGEAEGRCEIRNKNEERKAEDEKINFPEDCPLKGALSVALPSLAAGELYLKGGSGGAATCFVRRWGGGGDAAFSVHER</sequence>
<accession>A0AAW0UVD6</accession>